<dbReference type="Proteomes" id="UP001460270">
    <property type="component" value="Unassembled WGS sequence"/>
</dbReference>
<keyword evidence="1" id="KW-0694">RNA-binding</keyword>
<evidence type="ECO:0000313" key="4">
    <source>
        <dbReference type="EMBL" id="KAK7930681.1"/>
    </source>
</evidence>
<dbReference type="PANTHER" id="PTHR46054:SF3">
    <property type="entry name" value="MATERNAL EFFECT PROTEIN STAUFEN"/>
    <property type="match status" value="1"/>
</dbReference>
<dbReference type="GO" id="GO:0003725">
    <property type="term" value="F:double-stranded RNA binding"/>
    <property type="evidence" value="ECO:0007669"/>
    <property type="project" value="TreeGrafter"/>
</dbReference>
<dbReference type="GO" id="GO:0007281">
    <property type="term" value="P:germ cell development"/>
    <property type="evidence" value="ECO:0007669"/>
    <property type="project" value="TreeGrafter"/>
</dbReference>
<dbReference type="GO" id="GO:0035418">
    <property type="term" value="P:protein localization to synapse"/>
    <property type="evidence" value="ECO:0007669"/>
    <property type="project" value="TreeGrafter"/>
</dbReference>
<dbReference type="PANTHER" id="PTHR46054">
    <property type="entry name" value="MATERNAL EFFECT PROTEIN STAUFEN"/>
    <property type="match status" value="1"/>
</dbReference>
<dbReference type="InterPro" id="IPR014720">
    <property type="entry name" value="dsRBD_dom"/>
</dbReference>
<dbReference type="SUPFAM" id="SSF54768">
    <property type="entry name" value="dsRNA-binding domain-like"/>
    <property type="match status" value="1"/>
</dbReference>
<organism evidence="4 5">
    <name type="scientific">Mugilogobius chulae</name>
    <name type="common">yellowstripe goby</name>
    <dbReference type="NCBI Taxonomy" id="88201"/>
    <lineage>
        <taxon>Eukaryota</taxon>
        <taxon>Metazoa</taxon>
        <taxon>Chordata</taxon>
        <taxon>Craniata</taxon>
        <taxon>Vertebrata</taxon>
        <taxon>Euteleostomi</taxon>
        <taxon>Actinopterygii</taxon>
        <taxon>Neopterygii</taxon>
        <taxon>Teleostei</taxon>
        <taxon>Neoteleostei</taxon>
        <taxon>Acanthomorphata</taxon>
        <taxon>Gobiaria</taxon>
        <taxon>Gobiiformes</taxon>
        <taxon>Gobioidei</taxon>
        <taxon>Gobiidae</taxon>
        <taxon>Gobionellinae</taxon>
        <taxon>Mugilogobius</taxon>
    </lineage>
</organism>
<comment type="caution">
    <text evidence="4">The sequence shown here is derived from an EMBL/GenBank/DDBJ whole genome shotgun (WGS) entry which is preliminary data.</text>
</comment>
<proteinExistence type="predicted"/>
<evidence type="ECO:0000256" key="2">
    <source>
        <dbReference type="SAM" id="MobiDB-lite"/>
    </source>
</evidence>
<evidence type="ECO:0000256" key="1">
    <source>
        <dbReference type="PROSITE-ProRule" id="PRU00266"/>
    </source>
</evidence>
<feature type="domain" description="DRBM" evidence="3">
    <location>
        <begin position="128"/>
        <end position="196"/>
    </location>
</feature>
<sequence length="221" mass="24799">MKDVTGFSAPKPMLSHPLHLPPGRQERKEGNVNKLRGAGGGDRLVINVEPVKHVTAKIYCLAQKNNLSVHIEEMNFSSEDFRVSLTVGRLTVVGRGCTREQAEAHAEFKMLRCLQRSRVLTRCFFHENSICFLNELAFRNKIRHPLYRLLDSGKLSCGWVFLMQCIVGSLSAEGVGGSKKEAKQKAADNMAELMGLTTCALLHYDANHDHLRSKNTEEQEH</sequence>
<dbReference type="GO" id="GO:0005886">
    <property type="term" value="C:plasma membrane"/>
    <property type="evidence" value="ECO:0007669"/>
    <property type="project" value="TreeGrafter"/>
</dbReference>
<evidence type="ECO:0000313" key="5">
    <source>
        <dbReference type="Proteomes" id="UP001460270"/>
    </source>
</evidence>
<dbReference type="PROSITE" id="PS50137">
    <property type="entry name" value="DS_RBD"/>
    <property type="match status" value="1"/>
</dbReference>
<dbReference type="SMART" id="SM00358">
    <property type="entry name" value="DSRM"/>
    <property type="match status" value="1"/>
</dbReference>
<accession>A0AAW0PPC9</accession>
<dbReference type="GO" id="GO:0098964">
    <property type="term" value="P:anterograde dendritic transport of messenger ribonucleoprotein complex"/>
    <property type="evidence" value="ECO:0007669"/>
    <property type="project" value="TreeGrafter"/>
</dbReference>
<dbReference type="InterPro" id="IPR051740">
    <property type="entry name" value="DRBM-containing_protein"/>
</dbReference>
<name>A0AAW0PPC9_9GOBI</name>
<protein>
    <recommendedName>
        <fullName evidence="3">DRBM domain-containing protein</fullName>
    </recommendedName>
</protein>
<gene>
    <name evidence="4" type="ORF">WMY93_007076</name>
</gene>
<feature type="region of interest" description="Disordered" evidence="2">
    <location>
        <begin position="1"/>
        <end position="36"/>
    </location>
</feature>
<keyword evidence="5" id="KW-1185">Reference proteome</keyword>
<dbReference type="GO" id="GO:0043025">
    <property type="term" value="C:neuronal cell body"/>
    <property type="evidence" value="ECO:0007669"/>
    <property type="project" value="TreeGrafter"/>
</dbReference>
<dbReference type="GO" id="GO:0010494">
    <property type="term" value="C:cytoplasmic stress granule"/>
    <property type="evidence" value="ECO:0007669"/>
    <property type="project" value="TreeGrafter"/>
</dbReference>
<reference evidence="5" key="1">
    <citation type="submission" date="2024-04" db="EMBL/GenBank/DDBJ databases">
        <title>Salinicola lusitanus LLJ914,a marine bacterium isolated from the Okinawa Trough.</title>
        <authorList>
            <person name="Li J."/>
        </authorList>
    </citation>
    <scope>NUCLEOTIDE SEQUENCE [LARGE SCALE GENOMIC DNA]</scope>
</reference>
<dbReference type="Gene3D" id="3.30.160.20">
    <property type="match status" value="1"/>
</dbReference>
<evidence type="ECO:0000259" key="3">
    <source>
        <dbReference type="PROSITE" id="PS50137"/>
    </source>
</evidence>
<dbReference type="EMBL" id="JBBPFD010000004">
    <property type="protein sequence ID" value="KAK7930681.1"/>
    <property type="molecule type" value="Genomic_DNA"/>
</dbReference>
<dbReference type="AlphaFoldDB" id="A0AAW0PPC9"/>
<dbReference type="Pfam" id="PF00035">
    <property type="entry name" value="dsrm"/>
    <property type="match status" value="1"/>
</dbReference>
<dbReference type="GO" id="GO:0008298">
    <property type="term" value="P:intracellular mRNA localization"/>
    <property type="evidence" value="ECO:0007669"/>
    <property type="project" value="TreeGrafter"/>
</dbReference>
<dbReference type="GO" id="GO:0003729">
    <property type="term" value="F:mRNA binding"/>
    <property type="evidence" value="ECO:0007669"/>
    <property type="project" value="TreeGrafter"/>
</dbReference>
<dbReference type="GO" id="GO:0032839">
    <property type="term" value="C:dendrite cytoplasm"/>
    <property type="evidence" value="ECO:0007669"/>
    <property type="project" value="GOC"/>
</dbReference>